<dbReference type="EMBL" id="KM610234">
    <property type="protein sequence ID" value="AJD20083.1"/>
    <property type="molecule type" value="Genomic_DNA"/>
</dbReference>
<keyword evidence="1" id="KW-0175">Coiled coil</keyword>
<name>A0A0B4VGJ1_9VIRU</name>
<protein>
    <submittedName>
        <fullName evidence="2">Uncharacterized protein</fullName>
    </submittedName>
</protein>
<evidence type="ECO:0000256" key="1">
    <source>
        <dbReference type="SAM" id="Coils"/>
    </source>
</evidence>
<evidence type="ECO:0000313" key="2">
    <source>
        <dbReference type="EMBL" id="AJD20083.1"/>
    </source>
</evidence>
<proteinExistence type="predicted"/>
<dbReference type="GeneID" id="22921737"/>
<accession>A0A0B4VGJ1</accession>
<dbReference type="RefSeq" id="YP_009116670.1">
    <property type="nucleotide sequence ID" value="NC_026242.1"/>
</dbReference>
<sequence length="225" mass="26200">MDITQTPVYYISSYRINNTRPVLDQLSLIDKVQYLAMTNQCETPNVINDIPVGTYIHRIMDNVMFADVMPISINYETVYLDNVITTQKDLNKHIFLYKKVTNKPRESRMASTELPLRYSDKPMFPSSSIVGVTDTQDFIKCYNKVTNKPIIQNMPTISELKTIIEEPQIQPSLKYTDEELLRQTRRLQAELDEITRSRLAREAEIEKIRAERLARERASSLISFE</sequence>
<dbReference type="KEGG" id="vg:22921737"/>
<dbReference type="Proteomes" id="UP000201058">
    <property type="component" value="Segment"/>
</dbReference>
<feature type="coiled-coil region" evidence="1">
    <location>
        <begin position="177"/>
        <end position="216"/>
    </location>
</feature>
<reference evidence="2 3" key="1">
    <citation type="journal article" date="2015" name="J. Virol.">
        <title>The genome of the nucleopolyhedrosis-causing virus from Tipula oleracea sheds new light on the Nudiviridae family.</title>
        <authorList>
            <person name="Bezier A."/>
            <person name="Theze J."/>
            <person name="Gavory F."/>
            <person name="Gaillard J."/>
            <person name="Poulain J."/>
            <person name="Drezen J.M."/>
            <person name="Herniou E.A."/>
        </authorList>
    </citation>
    <scope>NUCLEOTIDE SEQUENCE [LARGE SCALE GENOMIC DNA]</scope>
    <source>
        <strain evidence="2">35</strain>
    </source>
</reference>
<gene>
    <name evidence="2" type="ORF">TONV_023</name>
</gene>
<evidence type="ECO:0000313" key="3">
    <source>
        <dbReference type="Proteomes" id="UP000201058"/>
    </source>
</evidence>
<organism evidence="2 3">
    <name type="scientific">Tipula oleracea nudivirus</name>
    <dbReference type="NCBI Taxonomy" id="1546257"/>
    <lineage>
        <taxon>Viruses</taxon>
        <taxon>Viruses incertae sedis</taxon>
        <taxon>Naldaviricetes</taxon>
        <taxon>Lefavirales</taxon>
        <taxon>Nudiviridae</taxon>
        <taxon>Deltanudivirus</taxon>
        <taxon>Deltanudivirus tipoleraceae</taxon>
    </lineage>
</organism>
<keyword evidence="3" id="KW-1185">Reference proteome</keyword>